<evidence type="ECO:0000313" key="1">
    <source>
        <dbReference type="EMBL" id="PHP45230.1"/>
    </source>
</evidence>
<comment type="caution">
    <text evidence="1">The sequence shown here is derived from an EMBL/GenBank/DDBJ whole genome shotgun (WGS) entry which is preliminary data.</text>
</comment>
<dbReference type="InterPro" id="IPR038287">
    <property type="entry name" value="Cse2_sf"/>
</dbReference>
<sequence>MSVVTKDDKATLRQWHDELQEKRGLRASLRRSKTVNDACLAEGLHSLLMQTHSLWKNKAPW</sequence>
<proteinExistence type="predicted"/>
<reference evidence="1 2" key="1">
    <citation type="submission" date="2017-10" db="EMBL/GenBank/DDBJ databases">
        <title>Characterization of the Virulence Potential of Salmonella enterica Isolates Carrying Incompatibility Group FIB Plasmids using Caco-2 Intestinal Epithelial Cells.</title>
        <authorList>
            <person name="Sanad Y."/>
            <person name="Khajanchi B."/>
            <person name="Deck J."/>
            <person name="Cox J."/>
            <person name="Thaker R."/>
            <person name="Han J."/>
            <person name="Nayak R."/>
            <person name="Foley S."/>
        </authorList>
    </citation>
    <scope>NUCLEOTIDE SEQUENCE [LARGE SCALE GENOMIC DNA]</scope>
    <source>
        <strain evidence="1 2">SE853</strain>
    </source>
</reference>
<accession>A0A7Z1HQC7</accession>
<protein>
    <submittedName>
        <fullName evidence="1">Type I-E CRISPR-associated protein Cse2/CasB</fullName>
    </submittedName>
</protein>
<dbReference type="Gene3D" id="1.10.520.40">
    <property type="entry name" value="CRISPR-associated protein Cse2"/>
    <property type="match status" value="1"/>
</dbReference>
<feature type="non-terminal residue" evidence="1">
    <location>
        <position position="61"/>
    </location>
</feature>
<dbReference type="EMBL" id="PDOM01000473">
    <property type="protein sequence ID" value="PHP45230.1"/>
    <property type="molecule type" value="Genomic_DNA"/>
</dbReference>
<dbReference type="Proteomes" id="UP000221568">
    <property type="component" value="Unassembled WGS sequence"/>
</dbReference>
<gene>
    <name evidence="1" type="ORF">CR088_29095</name>
</gene>
<organism evidence="1 2">
    <name type="scientific">Salmonella dublin</name>
    <dbReference type="NCBI Taxonomy" id="98360"/>
    <lineage>
        <taxon>Bacteria</taxon>
        <taxon>Pseudomonadati</taxon>
        <taxon>Pseudomonadota</taxon>
        <taxon>Gammaproteobacteria</taxon>
        <taxon>Enterobacterales</taxon>
        <taxon>Enterobacteriaceae</taxon>
        <taxon>Salmonella</taxon>
    </lineage>
</organism>
<name>A0A7Z1HQC7_SALDU</name>
<evidence type="ECO:0000313" key="2">
    <source>
        <dbReference type="Proteomes" id="UP000221568"/>
    </source>
</evidence>
<dbReference type="AlphaFoldDB" id="A0A7Z1HQC7"/>